<sequence length="676" mass="73564">MALTARATEPPTWGEQIVPVLRKRLEHESRALTKRMSQPPAPDDVRAAVIRTTSEQERPSHIPRPSMQSLASDETPRRMRPRTHSTPRPFDRDMLTPASSRSASPAVTTTPRPSRIPTRPRAGSRPIPTEFPPSPDPSPDLWPLSEGAIQLTPPTPDRPAHRRKRDTFVPPPPDDNDEILFDEPAPFTINANSLAGRSSIDEYEHWYRGEGRGGGGRNGGRGEIRIATRTEMLEIASFGHPPSRNNSHPHAYGEFGWRNKAYDDSTIGTRFKWPDENAENVLDEAPLTDLDDMDTESYNPGSQEARSIEVRSIESQPQDMLSEGHTLDDVRSIELDPEPEPDGPPGPMTPVKPPLSRIARAVSPPIGPGTSTTSLVSRPGRSPTPSKARSPASKAQSPPRKAQSPPAKTAQSPKAKSPGRRGTNASASATPKSPSSRAGTSQLSPKPGSTPKTPRIGAAASPGRNNASPSPRARAQSTSTKSTGTGTKRTKKLSTTDSAGPHSLADAIPQIPPAQQIPDDGNWDDVVLPTIARKLQGVEVVMIERKPFEEVEEPLPPAPGTFGYQQREQERKAREQRRDSGTELEEFGAWEGAARKPPKPVEKAEERKKAEERAKAPSPPPFSDYTPIPPVVKPPEPIPKPVVQPMVISEGDLRQGMSDRHKDESHDSGCCKCVVM</sequence>
<dbReference type="Proteomes" id="UP000663888">
    <property type="component" value="Unassembled WGS sequence"/>
</dbReference>
<feature type="compositionally biased region" description="Basic and acidic residues" evidence="1">
    <location>
        <begin position="325"/>
        <end position="334"/>
    </location>
</feature>
<feature type="region of interest" description="Disordered" evidence="1">
    <location>
        <begin position="29"/>
        <end position="185"/>
    </location>
</feature>
<protein>
    <submittedName>
        <fullName evidence="2">Uncharacterized protein</fullName>
    </submittedName>
</protein>
<feature type="compositionally biased region" description="Polar residues" evidence="1">
    <location>
        <begin position="296"/>
        <end position="305"/>
    </location>
</feature>
<feature type="compositionally biased region" description="Low complexity" evidence="1">
    <location>
        <begin position="505"/>
        <end position="520"/>
    </location>
</feature>
<proteinExistence type="predicted"/>
<organism evidence="2 3">
    <name type="scientific">Rhizoctonia solani</name>
    <dbReference type="NCBI Taxonomy" id="456999"/>
    <lineage>
        <taxon>Eukaryota</taxon>
        <taxon>Fungi</taxon>
        <taxon>Dikarya</taxon>
        <taxon>Basidiomycota</taxon>
        <taxon>Agaricomycotina</taxon>
        <taxon>Agaricomycetes</taxon>
        <taxon>Cantharellales</taxon>
        <taxon>Ceratobasidiaceae</taxon>
        <taxon>Rhizoctonia</taxon>
    </lineage>
</organism>
<feature type="compositionally biased region" description="Basic and acidic residues" evidence="1">
    <location>
        <begin position="599"/>
        <end position="615"/>
    </location>
</feature>
<evidence type="ECO:0000256" key="1">
    <source>
        <dbReference type="SAM" id="MobiDB-lite"/>
    </source>
</evidence>
<feature type="compositionally biased region" description="Low complexity" evidence="1">
    <location>
        <begin position="108"/>
        <end position="121"/>
    </location>
</feature>
<evidence type="ECO:0000313" key="3">
    <source>
        <dbReference type="Proteomes" id="UP000663888"/>
    </source>
</evidence>
<dbReference type="PANTHER" id="PTHR48125:SF10">
    <property type="entry name" value="OS12G0136300 PROTEIN"/>
    <property type="match status" value="1"/>
</dbReference>
<feature type="compositionally biased region" description="Low complexity" evidence="1">
    <location>
        <begin position="477"/>
        <end position="487"/>
    </location>
</feature>
<dbReference type="PANTHER" id="PTHR48125">
    <property type="entry name" value="LP07818P1"/>
    <property type="match status" value="1"/>
</dbReference>
<dbReference type="EMBL" id="CAJMWX010001050">
    <property type="protein sequence ID" value="CAE6458683.1"/>
    <property type="molecule type" value="Genomic_DNA"/>
</dbReference>
<feature type="compositionally biased region" description="Pro residues" evidence="1">
    <location>
        <begin position="617"/>
        <end position="642"/>
    </location>
</feature>
<evidence type="ECO:0000313" key="2">
    <source>
        <dbReference type="EMBL" id="CAE6458683.1"/>
    </source>
</evidence>
<feature type="compositionally biased region" description="Low complexity" evidence="1">
    <location>
        <begin position="425"/>
        <end position="438"/>
    </location>
</feature>
<reference evidence="2" key="1">
    <citation type="submission" date="2021-01" db="EMBL/GenBank/DDBJ databases">
        <authorList>
            <person name="Kaushik A."/>
        </authorList>
    </citation>
    <scope>NUCLEOTIDE SEQUENCE</scope>
    <source>
        <strain evidence="2">AG4-R118</strain>
    </source>
</reference>
<feature type="region of interest" description="Disordered" evidence="1">
    <location>
        <begin position="547"/>
        <end position="643"/>
    </location>
</feature>
<feature type="compositionally biased region" description="Pro residues" evidence="1">
    <location>
        <begin position="129"/>
        <end position="140"/>
    </location>
</feature>
<feature type="compositionally biased region" description="Polar residues" evidence="1">
    <location>
        <begin position="97"/>
        <end position="107"/>
    </location>
</feature>
<comment type="caution">
    <text evidence="2">The sequence shown here is derived from an EMBL/GenBank/DDBJ whole genome shotgun (WGS) entry which is preliminary data.</text>
</comment>
<feature type="compositionally biased region" description="Basic and acidic residues" evidence="1">
    <location>
        <begin position="567"/>
        <end position="581"/>
    </location>
</feature>
<feature type="compositionally biased region" description="Pro residues" evidence="1">
    <location>
        <begin position="342"/>
        <end position="353"/>
    </location>
</feature>
<name>A0A8H3BKA0_9AGAM</name>
<accession>A0A8H3BKA0</accession>
<gene>
    <name evidence="2" type="ORF">RDB_LOCUS83932</name>
</gene>
<feature type="region of interest" description="Disordered" evidence="1">
    <location>
        <begin position="268"/>
        <end position="524"/>
    </location>
</feature>
<dbReference type="AlphaFoldDB" id="A0A8H3BKA0"/>